<organism evidence="2 3">
    <name type="scientific">Cystobacter ferrugineus</name>
    <dbReference type="NCBI Taxonomy" id="83449"/>
    <lineage>
        <taxon>Bacteria</taxon>
        <taxon>Pseudomonadati</taxon>
        <taxon>Myxococcota</taxon>
        <taxon>Myxococcia</taxon>
        <taxon>Myxococcales</taxon>
        <taxon>Cystobacterineae</taxon>
        <taxon>Archangiaceae</taxon>
        <taxon>Cystobacter</taxon>
    </lineage>
</organism>
<comment type="caution">
    <text evidence="2">The sequence shown here is derived from an EMBL/GenBank/DDBJ whole genome shotgun (WGS) entry which is preliminary data.</text>
</comment>
<dbReference type="SUPFAM" id="SSF53474">
    <property type="entry name" value="alpha/beta-Hydrolases"/>
    <property type="match status" value="1"/>
</dbReference>
<keyword evidence="3" id="KW-1185">Reference proteome</keyword>
<dbReference type="OrthoDB" id="5521540at2"/>
<dbReference type="InterPro" id="IPR046114">
    <property type="entry name" value="DUF6051"/>
</dbReference>
<gene>
    <name evidence="2" type="ORF">BON30_13390</name>
</gene>
<evidence type="ECO:0008006" key="4">
    <source>
        <dbReference type="Google" id="ProtNLM"/>
    </source>
</evidence>
<proteinExistence type="predicted"/>
<sequence>MGFIGTYRGLAEAFQGGRGYGPMDAGLVLHARRFHSAGQGLSAPTPPSEGLAPGSLESQVDQGDDCEENRTFPYRILAPKGLERGARGILLLHGLNEKKWEKYLPWAKALAEGLGAPVILFPIAFHMERSPALWFEPRPMRQLSRDRQSRIPGLELSYFANAALSSRLHARPERFLWAGLRTLEDVVALAQRVRQGEEPLLAPDARLDFFGYSIGAFISELLLLSDVDGRFSESRVVSFCGGCVLSRQEPLAREILDSAAVQALRHFLLRELEPLKRARPELSRLFSEHPAGRAFELMVSEEHLRAEREAALRRVGARIQAIALQEDRVAPPGAVADTFAGTGVRVDILAPPYAYEHVNPFPAVTALEADVERSFADTFGRAVAWLAR</sequence>
<dbReference type="Gene3D" id="3.40.50.1820">
    <property type="entry name" value="alpha/beta hydrolase"/>
    <property type="match status" value="1"/>
</dbReference>
<reference evidence="2 3" key="2">
    <citation type="submission" date="2016-12" db="EMBL/GenBank/DDBJ databases">
        <title>Draft Genome Sequence of Cystobacter ferrugineus Strain Cbfe23.</title>
        <authorList>
            <person name="Akbar S."/>
            <person name="Dowd S.E."/>
            <person name="Stevens D.C."/>
        </authorList>
    </citation>
    <scope>NUCLEOTIDE SEQUENCE [LARGE SCALE GENOMIC DNA]</scope>
    <source>
        <strain evidence="2 3">Cbfe23</strain>
    </source>
</reference>
<protein>
    <recommendedName>
        <fullName evidence="4">Alpha/beta hydrolase</fullName>
    </recommendedName>
</protein>
<accession>A0A1L9BCS7</accession>
<dbReference type="Proteomes" id="UP000182229">
    <property type="component" value="Unassembled WGS sequence"/>
</dbReference>
<feature type="region of interest" description="Disordered" evidence="1">
    <location>
        <begin position="38"/>
        <end position="65"/>
    </location>
</feature>
<dbReference type="AlphaFoldDB" id="A0A1L9BCS7"/>
<name>A0A1L9BCS7_9BACT</name>
<dbReference type="RefSeq" id="WP_071898691.1">
    <property type="nucleotide sequence ID" value="NZ_MPIN01000003.1"/>
</dbReference>
<reference evidence="3" key="1">
    <citation type="submission" date="2016-11" db="EMBL/GenBank/DDBJ databases">
        <authorList>
            <person name="Shukria A."/>
            <person name="Stevens D.C."/>
        </authorList>
    </citation>
    <scope>NUCLEOTIDE SEQUENCE [LARGE SCALE GENOMIC DNA]</scope>
    <source>
        <strain evidence="3">Cbfe23</strain>
    </source>
</reference>
<evidence type="ECO:0000256" key="1">
    <source>
        <dbReference type="SAM" id="MobiDB-lite"/>
    </source>
</evidence>
<evidence type="ECO:0000313" key="3">
    <source>
        <dbReference type="Proteomes" id="UP000182229"/>
    </source>
</evidence>
<evidence type="ECO:0000313" key="2">
    <source>
        <dbReference type="EMBL" id="OJH40057.1"/>
    </source>
</evidence>
<dbReference type="Pfam" id="PF19519">
    <property type="entry name" value="DUF6051"/>
    <property type="match status" value="1"/>
</dbReference>
<dbReference type="InterPro" id="IPR029058">
    <property type="entry name" value="AB_hydrolase_fold"/>
</dbReference>
<dbReference type="STRING" id="83449.BON30_13390"/>
<dbReference type="EMBL" id="MPIN01000003">
    <property type="protein sequence ID" value="OJH40057.1"/>
    <property type="molecule type" value="Genomic_DNA"/>
</dbReference>